<evidence type="ECO:0000256" key="1">
    <source>
        <dbReference type="SAM" id="MobiDB-lite"/>
    </source>
</evidence>
<reference evidence="2 3" key="1">
    <citation type="journal article" date="2018" name="Nat. Ecol. Evol.">
        <title>Pezizomycetes genomes reveal the molecular basis of ectomycorrhizal truffle lifestyle.</title>
        <authorList>
            <person name="Murat C."/>
            <person name="Payen T."/>
            <person name="Noel B."/>
            <person name="Kuo A."/>
            <person name="Morin E."/>
            <person name="Chen J."/>
            <person name="Kohler A."/>
            <person name="Krizsan K."/>
            <person name="Balestrini R."/>
            <person name="Da Silva C."/>
            <person name="Montanini B."/>
            <person name="Hainaut M."/>
            <person name="Levati E."/>
            <person name="Barry K.W."/>
            <person name="Belfiori B."/>
            <person name="Cichocki N."/>
            <person name="Clum A."/>
            <person name="Dockter R.B."/>
            <person name="Fauchery L."/>
            <person name="Guy J."/>
            <person name="Iotti M."/>
            <person name="Le Tacon F."/>
            <person name="Lindquist E.A."/>
            <person name="Lipzen A."/>
            <person name="Malagnac F."/>
            <person name="Mello A."/>
            <person name="Molinier V."/>
            <person name="Miyauchi S."/>
            <person name="Poulain J."/>
            <person name="Riccioni C."/>
            <person name="Rubini A."/>
            <person name="Sitrit Y."/>
            <person name="Splivallo R."/>
            <person name="Traeger S."/>
            <person name="Wang M."/>
            <person name="Zifcakova L."/>
            <person name="Wipf D."/>
            <person name="Zambonelli A."/>
            <person name="Paolocci F."/>
            <person name="Nowrousian M."/>
            <person name="Ottonello S."/>
            <person name="Baldrian P."/>
            <person name="Spatafora J.W."/>
            <person name="Henrissat B."/>
            <person name="Nagy L.G."/>
            <person name="Aury J.M."/>
            <person name="Wincker P."/>
            <person name="Grigoriev I.V."/>
            <person name="Bonfante P."/>
            <person name="Martin F.M."/>
        </authorList>
    </citation>
    <scope>NUCLEOTIDE SEQUENCE [LARGE SCALE GENOMIC DNA]</scope>
    <source>
        <strain evidence="2 3">RN42</strain>
    </source>
</reference>
<dbReference type="Proteomes" id="UP000275078">
    <property type="component" value="Unassembled WGS sequence"/>
</dbReference>
<feature type="compositionally biased region" description="Polar residues" evidence="1">
    <location>
        <begin position="298"/>
        <end position="311"/>
    </location>
</feature>
<feature type="region of interest" description="Disordered" evidence="1">
    <location>
        <begin position="164"/>
        <end position="220"/>
    </location>
</feature>
<evidence type="ECO:0000313" key="2">
    <source>
        <dbReference type="EMBL" id="RPA70547.1"/>
    </source>
</evidence>
<name>A0A3N4H940_ASCIM</name>
<feature type="compositionally biased region" description="Polar residues" evidence="1">
    <location>
        <begin position="254"/>
        <end position="264"/>
    </location>
</feature>
<feature type="region of interest" description="Disordered" evidence="1">
    <location>
        <begin position="19"/>
        <end position="150"/>
    </location>
</feature>
<evidence type="ECO:0000313" key="3">
    <source>
        <dbReference type="Proteomes" id="UP000275078"/>
    </source>
</evidence>
<organism evidence="2 3">
    <name type="scientific">Ascobolus immersus RN42</name>
    <dbReference type="NCBI Taxonomy" id="1160509"/>
    <lineage>
        <taxon>Eukaryota</taxon>
        <taxon>Fungi</taxon>
        <taxon>Dikarya</taxon>
        <taxon>Ascomycota</taxon>
        <taxon>Pezizomycotina</taxon>
        <taxon>Pezizomycetes</taxon>
        <taxon>Pezizales</taxon>
        <taxon>Ascobolaceae</taxon>
        <taxon>Ascobolus</taxon>
    </lineage>
</organism>
<feature type="compositionally biased region" description="Low complexity" evidence="1">
    <location>
        <begin position="173"/>
        <end position="204"/>
    </location>
</feature>
<feature type="region of interest" description="Disordered" evidence="1">
    <location>
        <begin position="236"/>
        <end position="286"/>
    </location>
</feature>
<sequence>MDQAFLVDSVRSTVYPYSSETKRLLDSLSSSSGQGSESQPSTMRSKLQVDSTDVEPPVATASENLEPTYFGESQQTLVNSDEGTRSPSPELSAQQIPLQEQAQAKSPSATSLSSTGSISPLRHENGEPIPPSDMLRENIAACESIPPPKQSIPIWSAINMKEPLQEQDRNSLSKSPSARSSSAKSPSAKSPSAKAATAKATSSTGSISPSRHEEEENIPPDYMLRDSIAARQSITPIHRTPLPPAINSKGYPPNTKTLNQQNLCLPSKPLQESLYRYPPRRRSNSNELDLGQAEERQAQTAPSVSSPSNNDADAAVSLLRDQLRSLAGNDGSSAIVNAVSRLQQGIDAIGKKLDKLDKLGRENKERLDTLSYNLSAVHDLAHFLYQVEYKQIMAADKKAHSS</sequence>
<keyword evidence="3" id="KW-1185">Reference proteome</keyword>
<feature type="compositionally biased region" description="Polar residues" evidence="1">
    <location>
        <begin position="61"/>
        <end position="105"/>
    </location>
</feature>
<gene>
    <name evidence="2" type="ORF">BJ508DRAFT_337087</name>
</gene>
<protein>
    <submittedName>
        <fullName evidence="2">Uncharacterized protein</fullName>
    </submittedName>
</protein>
<feature type="compositionally biased region" description="Low complexity" evidence="1">
    <location>
        <begin position="106"/>
        <end position="120"/>
    </location>
</feature>
<proteinExistence type="predicted"/>
<dbReference type="EMBL" id="ML120279">
    <property type="protein sequence ID" value="RPA70547.1"/>
    <property type="molecule type" value="Genomic_DNA"/>
</dbReference>
<accession>A0A3N4H940</accession>
<dbReference type="AlphaFoldDB" id="A0A3N4H940"/>
<feature type="compositionally biased region" description="Low complexity" evidence="1">
    <location>
        <begin position="27"/>
        <end position="41"/>
    </location>
</feature>
<feature type="compositionally biased region" description="Polar residues" evidence="1">
    <location>
        <begin position="42"/>
        <end position="51"/>
    </location>
</feature>
<feature type="region of interest" description="Disordered" evidence="1">
    <location>
        <begin position="292"/>
        <end position="311"/>
    </location>
</feature>